<dbReference type="Proteomes" id="UP001152300">
    <property type="component" value="Unassembled WGS sequence"/>
</dbReference>
<dbReference type="AlphaFoldDB" id="A0A9X0AHA3"/>
<evidence type="ECO:0000256" key="1">
    <source>
        <dbReference type="SAM" id="MobiDB-lite"/>
    </source>
</evidence>
<reference evidence="2" key="1">
    <citation type="submission" date="2022-11" db="EMBL/GenBank/DDBJ databases">
        <title>Genome Resource of Sclerotinia nivalis Strain SnTB1, a Plant Pathogen Isolated from American Ginseng.</title>
        <authorList>
            <person name="Fan S."/>
        </authorList>
    </citation>
    <scope>NUCLEOTIDE SEQUENCE</scope>
    <source>
        <strain evidence="2">SnTB1</strain>
    </source>
</reference>
<sequence>MPPIQALVPHLSTPSATPSQSLHYPNNSISTVTSMPTPVESLDSRASPLQTPHTDDNPSDVLIIQGVQYVRKQTGFFKGKLIGAPEEISFEGEEYISYRVLIQQIE</sequence>
<keyword evidence="3" id="KW-1185">Reference proteome</keyword>
<organism evidence="2 3">
    <name type="scientific">Sclerotinia nivalis</name>
    <dbReference type="NCBI Taxonomy" id="352851"/>
    <lineage>
        <taxon>Eukaryota</taxon>
        <taxon>Fungi</taxon>
        <taxon>Dikarya</taxon>
        <taxon>Ascomycota</taxon>
        <taxon>Pezizomycotina</taxon>
        <taxon>Leotiomycetes</taxon>
        <taxon>Helotiales</taxon>
        <taxon>Sclerotiniaceae</taxon>
        <taxon>Sclerotinia</taxon>
    </lineage>
</organism>
<accession>A0A9X0AHA3</accession>
<name>A0A9X0AHA3_9HELO</name>
<evidence type="ECO:0000313" key="3">
    <source>
        <dbReference type="Proteomes" id="UP001152300"/>
    </source>
</evidence>
<feature type="compositionally biased region" description="Polar residues" evidence="1">
    <location>
        <begin position="12"/>
        <end position="36"/>
    </location>
</feature>
<feature type="region of interest" description="Disordered" evidence="1">
    <location>
        <begin position="1"/>
        <end position="58"/>
    </location>
</feature>
<dbReference type="OrthoDB" id="5235778at2759"/>
<evidence type="ECO:0000313" key="2">
    <source>
        <dbReference type="EMBL" id="KAJ8062804.1"/>
    </source>
</evidence>
<dbReference type="EMBL" id="JAPEIS010000009">
    <property type="protein sequence ID" value="KAJ8062804.1"/>
    <property type="molecule type" value="Genomic_DNA"/>
</dbReference>
<comment type="caution">
    <text evidence="2">The sequence shown here is derived from an EMBL/GenBank/DDBJ whole genome shotgun (WGS) entry which is preliminary data.</text>
</comment>
<gene>
    <name evidence="2" type="ORF">OCU04_008062</name>
</gene>
<proteinExistence type="predicted"/>
<protein>
    <submittedName>
        <fullName evidence="2">Uncharacterized protein</fullName>
    </submittedName>
</protein>